<dbReference type="PANTHER" id="PTHR31793:SF37">
    <property type="entry name" value="ACYL-COA THIOESTER HYDROLASE YBGC"/>
    <property type="match status" value="1"/>
</dbReference>
<comment type="caution">
    <text evidence="2">The sequence shown here is derived from an EMBL/GenBank/DDBJ whole genome shotgun (WGS) entry which is preliminary data.</text>
</comment>
<keyword evidence="1" id="KW-0378">Hydrolase</keyword>
<proteinExistence type="predicted"/>
<dbReference type="InterPro" id="IPR050563">
    <property type="entry name" value="4-hydroxybenzoyl-CoA_TE"/>
</dbReference>
<accession>A0A4U6R6J2</accession>
<dbReference type="GO" id="GO:0047617">
    <property type="term" value="F:fatty acyl-CoA hydrolase activity"/>
    <property type="evidence" value="ECO:0007669"/>
    <property type="project" value="TreeGrafter"/>
</dbReference>
<gene>
    <name evidence="2" type="ORF">FDP08_15815</name>
</gene>
<dbReference type="RefSeq" id="WP_137437079.1">
    <property type="nucleotide sequence ID" value="NZ_SZYH01000001.1"/>
</dbReference>
<evidence type="ECO:0000313" key="3">
    <source>
        <dbReference type="Proteomes" id="UP000308488"/>
    </source>
</evidence>
<dbReference type="CDD" id="cd00586">
    <property type="entry name" value="4HBT"/>
    <property type="match status" value="1"/>
</dbReference>
<reference evidence="2 3" key="1">
    <citation type="submission" date="2019-05" db="EMBL/GenBank/DDBJ databases">
        <title>Marinobacter panjinensis sp. nov., a moderately halophilic bacterium isolated from sea tidal flat environment.</title>
        <authorList>
            <person name="Yang W."/>
            <person name="An M."/>
            <person name="He W."/>
            <person name="Luo X."/>
            <person name="Zhu L."/>
            <person name="Chen G."/>
            <person name="Zhang Y."/>
            <person name="Wang Y."/>
        </authorList>
    </citation>
    <scope>NUCLEOTIDE SEQUENCE [LARGE SCALE GENOMIC DNA]</scope>
    <source>
        <strain evidence="2 3">PJ-16</strain>
    </source>
</reference>
<name>A0A4U6R6J2_9GAMM</name>
<dbReference type="AlphaFoldDB" id="A0A4U6R6J2"/>
<dbReference type="PANTHER" id="PTHR31793">
    <property type="entry name" value="4-HYDROXYBENZOYL-COA THIOESTERASE FAMILY MEMBER"/>
    <property type="match status" value="1"/>
</dbReference>
<dbReference type="SUPFAM" id="SSF54637">
    <property type="entry name" value="Thioesterase/thiol ester dehydrase-isomerase"/>
    <property type="match status" value="1"/>
</dbReference>
<keyword evidence="3" id="KW-1185">Reference proteome</keyword>
<dbReference type="OrthoDB" id="9801517at2"/>
<dbReference type="Gene3D" id="3.10.129.10">
    <property type="entry name" value="Hotdog Thioesterase"/>
    <property type="match status" value="1"/>
</dbReference>
<evidence type="ECO:0000313" key="2">
    <source>
        <dbReference type="EMBL" id="TKV69467.1"/>
    </source>
</evidence>
<evidence type="ECO:0000256" key="1">
    <source>
        <dbReference type="ARBA" id="ARBA00022801"/>
    </source>
</evidence>
<dbReference type="InterPro" id="IPR029069">
    <property type="entry name" value="HotDog_dom_sf"/>
</dbReference>
<protein>
    <submittedName>
        <fullName evidence="2">Acyl-CoA thioesterase</fullName>
    </submittedName>
</protein>
<sequence length="162" mass="18031">MSDGNPVSWDLPEPFTMTIDVRDEDTDRLGHANNVVYVRWLEEISWQHIESLGMTWELHEKTGKAMAITRTEIDYLAAANAGDRLVLGTWLTGFDGRFRSARQFQLVRESDGKTLVRAVSTHACVSLKSQRPSRMPAEYADILGGAMVPGGRGFDASFNSTP</sequence>
<dbReference type="Pfam" id="PF13279">
    <property type="entry name" value="4HBT_2"/>
    <property type="match status" value="1"/>
</dbReference>
<dbReference type="EMBL" id="SZYH01000001">
    <property type="protein sequence ID" value="TKV69467.1"/>
    <property type="molecule type" value="Genomic_DNA"/>
</dbReference>
<organism evidence="2 3">
    <name type="scientific">Marinobacter panjinensis</name>
    <dbReference type="NCBI Taxonomy" id="2576384"/>
    <lineage>
        <taxon>Bacteria</taxon>
        <taxon>Pseudomonadati</taxon>
        <taxon>Pseudomonadota</taxon>
        <taxon>Gammaproteobacteria</taxon>
        <taxon>Pseudomonadales</taxon>
        <taxon>Marinobacteraceae</taxon>
        <taxon>Marinobacter</taxon>
    </lineage>
</organism>
<dbReference type="Proteomes" id="UP000308488">
    <property type="component" value="Unassembled WGS sequence"/>
</dbReference>